<sequence>MLTLYWICLITGVLLAVAALLMGEVLSHAFGTAFQGAGDAHAFPFLQPVAIVSGVTAFGACGLLLTRYTGLAPVTALILSAIGAIGLTLAIAFLYVRPMQRGENSTGFSEQDLAGTIGEITIPVPGSGYGEIMVKVGASFTNQIAASFDGVPIPAGSRAVVVSVRDRVLYVSPLGDELNS</sequence>
<dbReference type="Proteomes" id="UP001589776">
    <property type="component" value="Unassembled WGS sequence"/>
</dbReference>
<dbReference type="InterPro" id="IPR012340">
    <property type="entry name" value="NA-bd_OB-fold"/>
</dbReference>
<feature type="transmembrane region" description="Helical" evidence="1">
    <location>
        <begin position="45"/>
        <end position="65"/>
    </location>
</feature>
<evidence type="ECO:0000256" key="1">
    <source>
        <dbReference type="SAM" id="Phobius"/>
    </source>
</evidence>
<dbReference type="RefSeq" id="WP_377469508.1">
    <property type="nucleotide sequence ID" value="NZ_JBHLWN010000029.1"/>
</dbReference>
<name>A0ABV6DIA3_9BACL</name>
<dbReference type="InterPro" id="IPR058653">
    <property type="entry name" value="NfeD2_TM"/>
</dbReference>
<feature type="transmembrane region" description="Helical" evidence="1">
    <location>
        <begin position="77"/>
        <end position="96"/>
    </location>
</feature>
<reference evidence="3 4" key="1">
    <citation type="submission" date="2024-09" db="EMBL/GenBank/DDBJ databases">
        <authorList>
            <person name="Sun Q."/>
            <person name="Mori K."/>
        </authorList>
    </citation>
    <scope>NUCLEOTIDE SEQUENCE [LARGE SCALE GENOMIC DNA]</scope>
    <source>
        <strain evidence="3 4">CCM 7759</strain>
    </source>
</reference>
<evidence type="ECO:0000259" key="2">
    <source>
        <dbReference type="Pfam" id="PF25842"/>
    </source>
</evidence>
<organism evidence="3 4">
    <name type="scientific">Paenibacillus chartarius</name>
    <dbReference type="NCBI Taxonomy" id="747481"/>
    <lineage>
        <taxon>Bacteria</taxon>
        <taxon>Bacillati</taxon>
        <taxon>Bacillota</taxon>
        <taxon>Bacilli</taxon>
        <taxon>Bacillales</taxon>
        <taxon>Paenibacillaceae</taxon>
        <taxon>Paenibacillus</taxon>
    </lineage>
</organism>
<keyword evidence="1" id="KW-0472">Membrane</keyword>
<accession>A0ABV6DIA3</accession>
<dbReference type="EMBL" id="JBHLWN010000029">
    <property type="protein sequence ID" value="MFC0212358.1"/>
    <property type="molecule type" value="Genomic_DNA"/>
</dbReference>
<feature type="domain" description="Membrane protein NfeD2 N-terminal transmembrane" evidence="2">
    <location>
        <begin position="2"/>
        <end position="104"/>
    </location>
</feature>
<dbReference type="Gene3D" id="2.40.50.140">
    <property type="entry name" value="Nucleic acid-binding proteins"/>
    <property type="match status" value="1"/>
</dbReference>
<evidence type="ECO:0000313" key="3">
    <source>
        <dbReference type="EMBL" id="MFC0212358.1"/>
    </source>
</evidence>
<proteinExistence type="predicted"/>
<protein>
    <submittedName>
        <fullName evidence="3">NfeD family protein</fullName>
    </submittedName>
</protein>
<dbReference type="Pfam" id="PF25842">
    <property type="entry name" value="NfeD_TM"/>
    <property type="match status" value="1"/>
</dbReference>
<comment type="caution">
    <text evidence="3">The sequence shown here is derived from an EMBL/GenBank/DDBJ whole genome shotgun (WGS) entry which is preliminary data.</text>
</comment>
<keyword evidence="1" id="KW-1133">Transmembrane helix</keyword>
<evidence type="ECO:0000313" key="4">
    <source>
        <dbReference type="Proteomes" id="UP001589776"/>
    </source>
</evidence>
<keyword evidence="4" id="KW-1185">Reference proteome</keyword>
<gene>
    <name evidence="3" type="ORF">ACFFK0_07775</name>
</gene>
<keyword evidence="1" id="KW-0812">Transmembrane</keyword>